<evidence type="ECO:0000313" key="4">
    <source>
        <dbReference type="Proteomes" id="UP000828390"/>
    </source>
</evidence>
<dbReference type="GO" id="GO:0003677">
    <property type="term" value="F:DNA binding"/>
    <property type="evidence" value="ECO:0007669"/>
    <property type="project" value="UniProtKB-KW"/>
</dbReference>
<keyword evidence="4" id="KW-1185">Reference proteome</keyword>
<gene>
    <name evidence="3" type="ORF">DPMN_009897</name>
</gene>
<dbReference type="AlphaFoldDB" id="A0A9D4S0G6"/>
<reference evidence="3" key="2">
    <citation type="submission" date="2020-11" db="EMBL/GenBank/DDBJ databases">
        <authorList>
            <person name="McCartney M.A."/>
            <person name="Auch B."/>
            <person name="Kono T."/>
            <person name="Mallez S."/>
            <person name="Becker A."/>
            <person name="Gohl D.M."/>
            <person name="Silverstein K.A.T."/>
            <person name="Koren S."/>
            <person name="Bechman K.B."/>
            <person name="Herman A."/>
            <person name="Abrahante J.E."/>
            <person name="Garbe J."/>
        </authorList>
    </citation>
    <scope>NUCLEOTIDE SEQUENCE</scope>
    <source>
        <strain evidence="3">Duluth1</strain>
        <tissue evidence="3">Whole animal</tissue>
    </source>
</reference>
<dbReference type="Gene3D" id="1.10.443.10">
    <property type="entry name" value="Intergrase catalytic core"/>
    <property type="match status" value="1"/>
</dbReference>
<dbReference type="Gene3D" id="1.10.150.130">
    <property type="match status" value="1"/>
</dbReference>
<dbReference type="PANTHER" id="PTHR35617:SF3">
    <property type="entry name" value="CORE-BINDING (CB) DOMAIN-CONTAINING PROTEIN"/>
    <property type="match status" value="1"/>
</dbReference>
<reference evidence="3" key="1">
    <citation type="journal article" date="2019" name="bioRxiv">
        <title>The Genome of the Zebra Mussel, Dreissena polymorpha: A Resource for Invasive Species Research.</title>
        <authorList>
            <person name="McCartney M.A."/>
            <person name="Auch B."/>
            <person name="Kono T."/>
            <person name="Mallez S."/>
            <person name="Zhang Y."/>
            <person name="Obille A."/>
            <person name="Becker A."/>
            <person name="Abrahante J.E."/>
            <person name="Garbe J."/>
            <person name="Badalamenti J.P."/>
            <person name="Herman A."/>
            <person name="Mangelson H."/>
            <person name="Liachko I."/>
            <person name="Sullivan S."/>
            <person name="Sone E.D."/>
            <person name="Koren S."/>
            <person name="Silverstein K.A.T."/>
            <person name="Beckman K.B."/>
            <person name="Gohl D.M."/>
        </authorList>
    </citation>
    <scope>NUCLEOTIDE SEQUENCE</scope>
    <source>
        <strain evidence="3">Duluth1</strain>
        <tissue evidence="3">Whole animal</tissue>
    </source>
</reference>
<accession>A0A9D4S0G6</accession>
<dbReference type="PANTHER" id="PTHR35617">
    <property type="entry name" value="PHAGE_INTEGRASE DOMAIN-CONTAINING PROTEIN"/>
    <property type="match status" value="1"/>
</dbReference>
<dbReference type="InterPro" id="IPR010998">
    <property type="entry name" value="Integrase_recombinase_N"/>
</dbReference>
<dbReference type="EMBL" id="JAIWYP010000001">
    <property type="protein sequence ID" value="KAH3885900.1"/>
    <property type="molecule type" value="Genomic_DNA"/>
</dbReference>
<name>A0A9D4S0G6_DREPO</name>
<sequence>MTSKTSRHPDITTQWTSSPVVKETRLGRGSCIGEALRCRGLSSETTTIILAAWRRGTLKQYDSAWRKWMSWCMCRETSPFNSSEVTVLQYLEHLRSINKSYSVLNTHKSMLMQTLPFFGNKWCKDCFLIQKFMKGVFHSRPPVPRYQFVWDVTLVLNFLKSLNPLCNLSLKMLTFKVVALLALGNAPRAQTLISMDLSCMKKEGAVLICVFPNLLKTTKLGRPYVMKIEHFKDEKLCILHSLLFYIRVTKPLRKSSKLFISYVTYKAVTSSTIARWLKSVLDLSGINTDYFKAHSFRSASTSAAYAKGCRLKDILSTADWTSDKNFKKFYLRESVDSKSFVNSVFSK</sequence>
<protein>
    <recommendedName>
        <fullName evidence="5">Tyr recombinase domain-containing protein</fullName>
    </recommendedName>
</protein>
<evidence type="ECO:0000313" key="3">
    <source>
        <dbReference type="EMBL" id="KAH3885900.1"/>
    </source>
</evidence>
<evidence type="ECO:0000256" key="1">
    <source>
        <dbReference type="ARBA" id="ARBA00023125"/>
    </source>
</evidence>
<dbReference type="GO" id="GO:0006310">
    <property type="term" value="P:DNA recombination"/>
    <property type="evidence" value="ECO:0007669"/>
    <property type="project" value="UniProtKB-KW"/>
</dbReference>
<keyword evidence="2" id="KW-0233">DNA recombination</keyword>
<dbReference type="SUPFAM" id="SSF47823">
    <property type="entry name" value="lambda integrase-like, N-terminal domain"/>
    <property type="match status" value="1"/>
</dbReference>
<dbReference type="OrthoDB" id="6144476at2759"/>
<dbReference type="SUPFAM" id="SSF56349">
    <property type="entry name" value="DNA breaking-rejoining enzymes"/>
    <property type="match status" value="1"/>
</dbReference>
<evidence type="ECO:0008006" key="5">
    <source>
        <dbReference type="Google" id="ProtNLM"/>
    </source>
</evidence>
<organism evidence="3 4">
    <name type="scientific">Dreissena polymorpha</name>
    <name type="common">Zebra mussel</name>
    <name type="synonym">Mytilus polymorpha</name>
    <dbReference type="NCBI Taxonomy" id="45954"/>
    <lineage>
        <taxon>Eukaryota</taxon>
        <taxon>Metazoa</taxon>
        <taxon>Spiralia</taxon>
        <taxon>Lophotrochozoa</taxon>
        <taxon>Mollusca</taxon>
        <taxon>Bivalvia</taxon>
        <taxon>Autobranchia</taxon>
        <taxon>Heteroconchia</taxon>
        <taxon>Euheterodonta</taxon>
        <taxon>Imparidentia</taxon>
        <taxon>Neoheterodontei</taxon>
        <taxon>Myida</taxon>
        <taxon>Dreissenoidea</taxon>
        <taxon>Dreissenidae</taxon>
        <taxon>Dreissena</taxon>
    </lineage>
</organism>
<evidence type="ECO:0000256" key="2">
    <source>
        <dbReference type="ARBA" id="ARBA00023172"/>
    </source>
</evidence>
<dbReference type="InterPro" id="IPR013762">
    <property type="entry name" value="Integrase-like_cat_sf"/>
</dbReference>
<dbReference type="InterPro" id="IPR011010">
    <property type="entry name" value="DNA_brk_join_enz"/>
</dbReference>
<dbReference type="Proteomes" id="UP000828390">
    <property type="component" value="Unassembled WGS sequence"/>
</dbReference>
<dbReference type="GO" id="GO:0015074">
    <property type="term" value="P:DNA integration"/>
    <property type="evidence" value="ECO:0007669"/>
    <property type="project" value="InterPro"/>
</dbReference>
<keyword evidence="1" id="KW-0238">DNA-binding</keyword>
<proteinExistence type="predicted"/>
<comment type="caution">
    <text evidence="3">The sequence shown here is derived from an EMBL/GenBank/DDBJ whole genome shotgun (WGS) entry which is preliminary data.</text>
</comment>